<proteinExistence type="predicted"/>
<protein>
    <submittedName>
        <fullName evidence="11">Chloride channel protein</fullName>
    </submittedName>
</protein>
<keyword evidence="7" id="KW-0869">Chloride channel</keyword>
<evidence type="ECO:0000256" key="3">
    <source>
        <dbReference type="ARBA" id="ARBA00022692"/>
    </source>
</evidence>
<feature type="transmembrane region" description="Helical" evidence="10">
    <location>
        <begin position="307"/>
        <end position="330"/>
    </location>
</feature>
<keyword evidence="4 10" id="KW-1133">Transmembrane helix</keyword>
<accession>A0ABR8P575</accession>
<dbReference type="Gene3D" id="1.10.3080.10">
    <property type="entry name" value="Clc chloride channel"/>
    <property type="match status" value="1"/>
</dbReference>
<keyword evidence="12" id="KW-1185">Reference proteome</keyword>
<name>A0ABR8P575_9GAMM</name>
<dbReference type="Pfam" id="PF00654">
    <property type="entry name" value="Voltage_CLC"/>
    <property type="match status" value="1"/>
</dbReference>
<organism evidence="11 12">
    <name type="scientific">Marinomonas colpomeniae</name>
    <dbReference type="NCBI Taxonomy" id="2774408"/>
    <lineage>
        <taxon>Bacteria</taxon>
        <taxon>Pseudomonadati</taxon>
        <taxon>Pseudomonadota</taxon>
        <taxon>Gammaproteobacteria</taxon>
        <taxon>Oceanospirillales</taxon>
        <taxon>Oceanospirillaceae</taxon>
        <taxon>Marinomonas</taxon>
    </lineage>
</organism>
<dbReference type="SUPFAM" id="SSF81340">
    <property type="entry name" value="Clc chloride channel"/>
    <property type="match status" value="1"/>
</dbReference>
<dbReference type="InterPro" id="IPR014743">
    <property type="entry name" value="Cl-channel_core"/>
</dbReference>
<keyword evidence="8" id="KW-0868">Chloride</keyword>
<evidence type="ECO:0000256" key="4">
    <source>
        <dbReference type="ARBA" id="ARBA00022989"/>
    </source>
</evidence>
<gene>
    <name evidence="11" type="ORF">IF202_14305</name>
</gene>
<evidence type="ECO:0000313" key="12">
    <source>
        <dbReference type="Proteomes" id="UP000604161"/>
    </source>
</evidence>
<evidence type="ECO:0000256" key="2">
    <source>
        <dbReference type="ARBA" id="ARBA00022448"/>
    </source>
</evidence>
<feature type="transmembrane region" description="Helical" evidence="10">
    <location>
        <begin position="357"/>
        <end position="376"/>
    </location>
</feature>
<feature type="transmembrane region" description="Helical" evidence="10">
    <location>
        <begin position="396"/>
        <end position="414"/>
    </location>
</feature>
<evidence type="ECO:0000256" key="6">
    <source>
        <dbReference type="ARBA" id="ARBA00023136"/>
    </source>
</evidence>
<feature type="transmembrane region" description="Helical" evidence="10">
    <location>
        <begin position="267"/>
        <end position="287"/>
    </location>
</feature>
<feature type="transmembrane region" description="Helical" evidence="10">
    <location>
        <begin position="236"/>
        <end position="255"/>
    </location>
</feature>
<keyword evidence="9" id="KW-0407">Ion channel</keyword>
<keyword evidence="2" id="KW-0813">Transport</keyword>
<evidence type="ECO:0000256" key="5">
    <source>
        <dbReference type="ARBA" id="ARBA00023065"/>
    </source>
</evidence>
<evidence type="ECO:0000256" key="9">
    <source>
        <dbReference type="ARBA" id="ARBA00023303"/>
    </source>
</evidence>
<feature type="transmembrane region" description="Helical" evidence="10">
    <location>
        <begin position="20"/>
        <end position="47"/>
    </location>
</feature>
<dbReference type="PANTHER" id="PTHR43427:SF6">
    <property type="entry name" value="CHLORIDE CHANNEL PROTEIN CLC-E"/>
    <property type="match status" value="1"/>
</dbReference>
<dbReference type="EMBL" id="JACYFC010000005">
    <property type="protein sequence ID" value="MBD5772207.1"/>
    <property type="molecule type" value="Genomic_DNA"/>
</dbReference>
<keyword evidence="5" id="KW-0406">Ion transport</keyword>
<feature type="transmembrane region" description="Helical" evidence="10">
    <location>
        <begin position="67"/>
        <end position="86"/>
    </location>
</feature>
<feature type="transmembrane region" description="Helical" evidence="10">
    <location>
        <begin position="161"/>
        <end position="185"/>
    </location>
</feature>
<reference evidence="11 12" key="1">
    <citation type="submission" date="2020-09" db="EMBL/GenBank/DDBJ databases">
        <title>Marinomonas sp. nov., isolated from the cysticercosis algae of Qingdao, China.</title>
        <authorList>
            <person name="Sun X."/>
        </authorList>
    </citation>
    <scope>NUCLEOTIDE SEQUENCE [LARGE SCALE GENOMIC DNA]</scope>
    <source>
        <strain evidence="11 12">SM2066</strain>
    </source>
</reference>
<sequence>MKGLNLKEKWSRKARSYNDLSLLAVLGALCGLFCGLIMVLFYAVIYLPARYFIGVDVDAFETLPVEWRVGLSFSACLFLALIFTGLPERLHKVGVPYVVERLNYYNGNLPIWNAVVQFFTAAIGLIGGLSIGKEGPAVHLGATLGGYLARKAKLPQYGVEVLLACGVAGSISAIFQTPLAGVLFAFEVIFLEYRQRYVLPVLLSSVIATLVSHYLIGPLHIFSIDSISSVVLSLDLFLACFALVVFIVLLSALFLHTQKLLWRFSDVSVWIRFSVIAVVTALAAIYLPQTLGSGYGPLTDVLSGEFVVYSLFLLVIVKTLLTSLTVGLGVPGGMIGPTFIIGGLAGAQVAQIFESEFINVALFALLGMAAMMAASFQAPLTALVAIVEMTHSSEAIVPALFVIVLACLLTRVFFHQESVFAERLSYIGMVSSINPFQRYLRQHTVKPVAEDVLLLSAQLPLEQVKGLALSVVDYAVFKHVEKWYLVRRSALLDTLQTLEFGPQPWLVIEGERVLMDLTTALESTPIQLIDEPDSLEAVLSWFQTTGLPEVLVSLPDDCFCLVSRQRLDQFLLEDS</sequence>
<keyword evidence="3 10" id="KW-0812">Transmembrane</keyword>
<dbReference type="InterPro" id="IPR001807">
    <property type="entry name" value="ClC"/>
</dbReference>
<evidence type="ECO:0000313" key="11">
    <source>
        <dbReference type="EMBL" id="MBD5772207.1"/>
    </source>
</evidence>
<evidence type="ECO:0000256" key="8">
    <source>
        <dbReference type="ARBA" id="ARBA00023214"/>
    </source>
</evidence>
<dbReference type="PANTHER" id="PTHR43427">
    <property type="entry name" value="CHLORIDE CHANNEL PROTEIN CLC-E"/>
    <property type="match status" value="1"/>
</dbReference>
<keyword evidence="6 10" id="KW-0472">Membrane</keyword>
<evidence type="ECO:0000256" key="7">
    <source>
        <dbReference type="ARBA" id="ARBA00023173"/>
    </source>
</evidence>
<dbReference type="Proteomes" id="UP000604161">
    <property type="component" value="Unassembled WGS sequence"/>
</dbReference>
<dbReference type="CDD" id="cd00400">
    <property type="entry name" value="Voltage_gated_ClC"/>
    <property type="match status" value="1"/>
</dbReference>
<feature type="transmembrane region" description="Helical" evidence="10">
    <location>
        <begin position="197"/>
        <end position="216"/>
    </location>
</feature>
<evidence type="ECO:0000256" key="10">
    <source>
        <dbReference type="SAM" id="Phobius"/>
    </source>
</evidence>
<comment type="subcellular location">
    <subcellularLocation>
        <location evidence="1">Membrane</location>
        <topology evidence="1">Multi-pass membrane protein</topology>
    </subcellularLocation>
</comment>
<dbReference type="PRINTS" id="PR00762">
    <property type="entry name" value="CLCHANNEL"/>
</dbReference>
<comment type="caution">
    <text evidence="11">The sequence shown here is derived from an EMBL/GenBank/DDBJ whole genome shotgun (WGS) entry which is preliminary data.</text>
</comment>
<feature type="transmembrane region" description="Helical" evidence="10">
    <location>
        <begin position="111"/>
        <end position="131"/>
    </location>
</feature>
<evidence type="ECO:0000256" key="1">
    <source>
        <dbReference type="ARBA" id="ARBA00004141"/>
    </source>
</evidence>
<dbReference type="InterPro" id="IPR050368">
    <property type="entry name" value="ClC-type_chloride_channel"/>
</dbReference>